<comment type="subcellular location">
    <subcellularLocation>
        <location evidence="1">Cytoplasm</location>
        <location evidence="1">Cytoskeleton</location>
        <location evidence="1">Microtubule organizing center</location>
        <location evidence="1">Centrosome</location>
        <location evidence="1">Centriole</location>
    </subcellularLocation>
</comment>
<keyword evidence="4" id="KW-0963">Cytoplasm</keyword>
<feature type="compositionally biased region" description="Gly residues" evidence="10">
    <location>
        <begin position="110"/>
        <end position="119"/>
    </location>
</feature>
<feature type="coiled-coil region" evidence="9">
    <location>
        <begin position="334"/>
        <end position="368"/>
    </location>
</feature>
<evidence type="ECO:0000256" key="9">
    <source>
        <dbReference type="SAM" id="Coils"/>
    </source>
</evidence>
<feature type="compositionally biased region" description="Low complexity" evidence="10">
    <location>
        <begin position="120"/>
        <end position="134"/>
    </location>
</feature>
<dbReference type="InterPro" id="IPR038774">
    <property type="entry name" value="CEP162-like"/>
</dbReference>
<dbReference type="PANTHER" id="PTHR34031:SF1">
    <property type="entry name" value="CENTROSOMAL PROTEIN OF 162 KDA"/>
    <property type="match status" value="1"/>
</dbReference>
<evidence type="ECO:0000256" key="8">
    <source>
        <dbReference type="ARBA" id="ARBA00023212"/>
    </source>
</evidence>
<feature type="compositionally biased region" description="Basic and acidic residues" evidence="10">
    <location>
        <begin position="752"/>
        <end position="761"/>
    </location>
</feature>
<dbReference type="Proteomes" id="UP000007801">
    <property type="component" value="Unassembled WGS sequence"/>
</dbReference>
<dbReference type="GeneID" id="6503892"/>
<name>A0A0P8XJP0_DROAN</name>
<dbReference type="EMBL" id="CH902622">
    <property type="protein sequence ID" value="KPU75040.1"/>
    <property type="molecule type" value="Genomic_DNA"/>
</dbReference>
<dbReference type="GO" id="GO:0005879">
    <property type="term" value="C:axonemal microtubule"/>
    <property type="evidence" value="ECO:0007669"/>
    <property type="project" value="TreeGrafter"/>
</dbReference>
<keyword evidence="7 9" id="KW-0175">Coiled coil</keyword>
<dbReference type="OrthoDB" id="2157184at2759"/>
<dbReference type="eggNOG" id="ENOG502QSPF">
    <property type="taxonomic scope" value="Eukaryota"/>
</dbReference>
<evidence type="ECO:0000256" key="1">
    <source>
        <dbReference type="ARBA" id="ARBA00004114"/>
    </source>
</evidence>
<feature type="region of interest" description="Disordered" evidence="10">
    <location>
        <begin position="752"/>
        <end position="812"/>
    </location>
</feature>
<feature type="region of interest" description="Disordered" evidence="10">
    <location>
        <begin position="578"/>
        <end position="624"/>
    </location>
</feature>
<evidence type="ECO:0000313" key="12">
    <source>
        <dbReference type="Proteomes" id="UP000007801"/>
    </source>
</evidence>
<proteinExistence type="inferred from homology"/>
<dbReference type="PANTHER" id="PTHR34031">
    <property type="entry name" value="CENTROSOMAL PROTEIN OF 162 KDA"/>
    <property type="match status" value="1"/>
</dbReference>
<dbReference type="InParanoid" id="A0A0P8XJP0"/>
<dbReference type="FunCoup" id="A0A0P8XJP0">
    <property type="interactions" value="26"/>
</dbReference>
<feature type="region of interest" description="Disordered" evidence="10">
    <location>
        <begin position="193"/>
        <end position="212"/>
    </location>
</feature>
<dbReference type="SMR" id="A0A0P8XJP0"/>
<feature type="compositionally biased region" description="Low complexity" evidence="10">
    <location>
        <begin position="590"/>
        <end position="616"/>
    </location>
</feature>
<sequence>MSQVLSPQKQAGPCPRPVGVAAAVEVESLDYTSNSSIMEFLAKEQDCGLADPDPESIFQEVSRLSDSSDMRSVDELLQEAERLIQQQLRLGGITTDMQAAGDQAVKGVEDGGGGGGAGAVGDASSSPLSSPHSSIRLNTRYTHRIEHVPLSVSVPKPPKAIVAVASRATSTTTTFTTITSTSTATYATTITRPRSCSKSSASPTSLAQTPNPEASGVFAEFVDNLPSESVISEESTPKDLDLDMETHTATLAQLQLQDNTDDDEDTMEEITEAEVDAVVAAQATLVTRSHSYSSRPPIRPMASYSEKAVGSSPKHLVSTLSSPIEQIACSVSREHALKLEIEQLQERLKDTEERLASVRLQSDSLSQTQRALRDHNGRLQEESEMLKLDVQHLNECAGVLRAELQAARRDRSEALQLQKSLRAELEEAQQERRRTGEGKEKDARVIQDLQRQCREMERILMRKHPDSVSALIVASKTPGMCPLNDQENVNSRKLLEQRIAQLESDAKEQDRKAQQILANVQARFNSVQAKYETHIADLETQVLSLQEINTKLNEQIESQVRTLDRYMQKRADRYYNNCTQTDPLEEDGQAGPAGSSGPSLGTVSSTTGTQTQAANGTRDHSTNTIGCPSPALVCHAGSHSHGHGHQLHPPSASSSTSSTANSTPNTSRPNSKQSGTQRRSPLAGAGHSKLPISQSESTLSLLSHGPGGGPGLGSKEEAQLLSSMRSMRVDLAIKNKAMQRLTRELDDCKKTIRKLQRERDNGGSLSGSKMDLKAQSPAQASGSGPALAGGQPRRYEHHHSDHIPAATESQTLKEAQNKYRLLEADYKTLHDKRLQDLKTLQSAHDRELASCNETVRILQQRLNEREEAFATQKRRKVPVDYYALKAKVSLLERRHSEREERLHMLVEALSKGRLNGALEDMLQENNNK</sequence>
<keyword evidence="12" id="KW-1185">Reference proteome</keyword>
<evidence type="ECO:0000256" key="10">
    <source>
        <dbReference type="SAM" id="MobiDB-lite"/>
    </source>
</evidence>
<keyword evidence="6" id="KW-0970">Cilium biogenesis/degradation</keyword>
<dbReference type="AlphaFoldDB" id="A0A0P8XJP0"/>
<evidence type="ECO:0000313" key="11">
    <source>
        <dbReference type="EMBL" id="KPU75040.1"/>
    </source>
</evidence>
<dbReference type="GO" id="GO:0060271">
    <property type="term" value="P:cilium assembly"/>
    <property type="evidence" value="ECO:0007669"/>
    <property type="project" value="EnsemblMetazoa"/>
</dbReference>
<dbReference type="GO" id="GO:0036064">
    <property type="term" value="C:ciliary basal body"/>
    <property type="evidence" value="ECO:0007669"/>
    <property type="project" value="EnsemblMetazoa"/>
</dbReference>
<evidence type="ECO:0000256" key="3">
    <source>
        <dbReference type="ARBA" id="ARBA00021406"/>
    </source>
</evidence>
<protein>
    <recommendedName>
        <fullName evidence="3">Centrosomal protein of 162 kDa</fullName>
    </recommendedName>
</protein>
<evidence type="ECO:0000256" key="6">
    <source>
        <dbReference type="ARBA" id="ARBA00022794"/>
    </source>
</evidence>
<gene>
    <name evidence="11" type="primary">Dana\GF21207</name>
    <name evidence="11" type="synonym">dana_GLEANR_4426</name>
    <name evidence="11" type="ORF">GF21207</name>
</gene>
<evidence type="ECO:0000256" key="7">
    <source>
        <dbReference type="ARBA" id="ARBA00023054"/>
    </source>
</evidence>
<feature type="region of interest" description="Disordered" evidence="10">
    <location>
        <begin position="636"/>
        <end position="691"/>
    </location>
</feature>
<feature type="coiled-coil region" evidence="9">
    <location>
        <begin position="492"/>
        <end position="569"/>
    </location>
</feature>
<dbReference type="GO" id="GO:0005814">
    <property type="term" value="C:centriole"/>
    <property type="evidence" value="ECO:0007669"/>
    <property type="project" value="UniProtKB-SubCell"/>
</dbReference>
<keyword evidence="5" id="KW-0493">Microtubule</keyword>
<dbReference type="STRING" id="7217.A0A0P8XJP0"/>
<accession>A0A0P8XJP0</accession>
<evidence type="ECO:0000256" key="2">
    <source>
        <dbReference type="ARBA" id="ARBA00009485"/>
    </source>
</evidence>
<comment type="similarity">
    <text evidence="2">Belongs to the CEP162 family.</text>
</comment>
<feature type="region of interest" description="Disordered" evidence="10">
    <location>
        <begin position="107"/>
        <end position="134"/>
    </location>
</feature>
<keyword evidence="8" id="KW-0206">Cytoskeleton</keyword>
<evidence type="ECO:0000256" key="5">
    <source>
        <dbReference type="ARBA" id="ARBA00022701"/>
    </source>
</evidence>
<reference evidence="11 12" key="1">
    <citation type="journal article" date="2007" name="Nature">
        <title>Evolution of genes and genomes on the Drosophila phylogeny.</title>
        <authorList>
            <consortium name="Drosophila 12 Genomes Consortium"/>
            <person name="Clark A.G."/>
            <person name="Eisen M.B."/>
            <person name="Smith D.R."/>
            <person name="Bergman C.M."/>
            <person name="Oliver B."/>
            <person name="Markow T.A."/>
            <person name="Kaufman T.C."/>
            <person name="Kellis M."/>
            <person name="Gelbart W."/>
            <person name="Iyer V.N."/>
            <person name="Pollard D.A."/>
            <person name="Sackton T.B."/>
            <person name="Larracuente A.M."/>
            <person name="Singh N.D."/>
            <person name="Abad J.P."/>
            <person name="Abt D.N."/>
            <person name="Adryan B."/>
            <person name="Aguade M."/>
            <person name="Akashi H."/>
            <person name="Anderson W.W."/>
            <person name="Aquadro C.F."/>
            <person name="Ardell D.H."/>
            <person name="Arguello R."/>
            <person name="Artieri C.G."/>
            <person name="Barbash D.A."/>
            <person name="Barker D."/>
            <person name="Barsanti P."/>
            <person name="Batterham P."/>
            <person name="Batzoglou S."/>
            <person name="Begun D."/>
            <person name="Bhutkar A."/>
            <person name="Blanco E."/>
            <person name="Bosak S.A."/>
            <person name="Bradley R.K."/>
            <person name="Brand A.D."/>
            <person name="Brent M.R."/>
            <person name="Brooks A.N."/>
            <person name="Brown R.H."/>
            <person name="Butlin R.K."/>
            <person name="Caggese C."/>
            <person name="Calvi B.R."/>
            <person name="Bernardo de Carvalho A."/>
            <person name="Caspi A."/>
            <person name="Castrezana S."/>
            <person name="Celniker S.E."/>
            <person name="Chang J.L."/>
            <person name="Chapple C."/>
            <person name="Chatterji S."/>
            <person name="Chinwalla A."/>
            <person name="Civetta A."/>
            <person name="Clifton S.W."/>
            <person name="Comeron J.M."/>
            <person name="Costello J.C."/>
            <person name="Coyne J.A."/>
            <person name="Daub J."/>
            <person name="David R.G."/>
            <person name="Delcher A.L."/>
            <person name="Delehaunty K."/>
            <person name="Do C.B."/>
            <person name="Ebling H."/>
            <person name="Edwards K."/>
            <person name="Eickbush T."/>
            <person name="Evans J.D."/>
            <person name="Filipski A."/>
            <person name="Findeiss S."/>
            <person name="Freyhult E."/>
            <person name="Fulton L."/>
            <person name="Fulton R."/>
            <person name="Garcia A.C."/>
            <person name="Gardiner A."/>
            <person name="Garfield D.A."/>
            <person name="Garvin B.E."/>
            <person name="Gibson G."/>
            <person name="Gilbert D."/>
            <person name="Gnerre S."/>
            <person name="Godfrey J."/>
            <person name="Good R."/>
            <person name="Gotea V."/>
            <person name="Gravely B."/>
            <person name="Greenberg A.J."/>
            <person name="Griffiths-Jones S."/>
            <person name="Gross S."/>
            <person name="Guigo R."/>
            <person name="Gustafson E.A."/>
            <person name="Haerty W."/>
            <person name="Hahn M.W."/>
            <person name="Halligan D.L."/>
            <person name="Halpern A.L."/>
            <person name="Halter G.M."/>
            <person name="Han M.V."/>
            <person name="Heger A."/>
            <person name="Hillier L."/>
            <person name="Hinrichs A.S."/>
            <person name="Holmes I."/>
            <person name="Hoskins R.A."/>
            <person name="Hubisz M.J."/>
            <person name="Hultmark D."/>
            <person name="Huntley M.A."/>
            <person name="Jaffe D.B."/>
            <person name="Jagadeeshan S."/>
            <person name="Jeck W.R."/>
            <person name="Johnson J."/>
            <person name="Jones C.D."/>
            <person name="Jordan W.C."/>
            <person name="Karpen G.H."/>
            <person name="Kataoka E."/>
            <person name="Keightley P.D."/>
            <person name="Kheradpour P."/>
            <person name="Kirkness E.F."/>
            <person name="Koerich L.B."/>
            <person name="Kristiansen K."/>
            <person name="Kudrna D."/>
            <person name="Kulathinal R.J."/>
            <person name="Kumar S."/>
            <person name="Kwok R."/>
            <person name="Lander E."/>
            <person name="Langley C.H."/>
            <person name="Lapoint R."/>
            <person name="Lazzaro B.P."/>
            <person name="Lee S.J."/>
            <person name="Levesque L."/>
            <person name="Li R."/>
            <person name="Lin C.F."/>
            <person name="Lin M.F."/>
            <person name="Lindblad-Toh K."/>
            <person name="Llopart A."/>
            <person name="Long M."/>
            <person name="Low L."/>
            <person name="Lozovsky E."/>
            <person name="Lu J."/>
            <person name="Luo M."/>
            <person name="Machado C.A."/>
            <person name="Makalowski W."/>
            <person name="Marzo M."/>
            <person name="Matsuda M."/>
            <person name="Matzkin L."/>
            <person name="McAllister B."/>
            <person name="McBride C.S."/>
            <person name="McKernan B."/>
            <person name="McKernan K."/>
            <person name="Mendez-Lago M."/>
            <person name="Minx P."/>
            <person name="Mollenhauer M.U."/>
            <person name="Montooth K."/>
            <person name="Mount S.M."/>
            <person name="Mu X."/>
            <person name="Myers E."/>
            <person name="Negre B."/>
            <person name="Newfeld S."/>
            <person name="Nielsen R."/>
            <person name="Noor M.A."/>
            <person name="O'Grady P."/>
            <person name="Pachter L."/>
            <person name="Papaceit M."/>
            <person name="Parisi M.J."/>
            <person name="Parisi M."/>
            <person name="Parts L."/>
            <person name="Pedersen J.S."/>
            <person name="Pesole G."/>
            <person name="Phillippy A.M."/>
            <person name="Ponting C.P."/>
            <person name="Pop M."/>
            <person name="Porcelli D."/>
            <person name="Powell J.R."/>
            <person name="Prohaska S."/>
            <person name="Pruitt K."/>
            <person name="Puig M."/>
            <person name="Quesneville H."/>
            <person name="Ram K.R."/>
            <person name="Rand D."/>
            <person name="Rasmussen M.D."/>
            <person name="Reed L.K."/>
            <person name="Reenan R."/>
            <person name="Reily A."/>
            <person name="Remington K.A."/>
            <person name="Rieger T.T."/>
            <person name="Ritchie M.G."/>
            <person name="Robin C."/>
            <person name="Rogers Y.H."/>
            <person name="Rohde C."/>
            <person name="Rozas J."/>
            <person name="Rubenfield M.J."/>
            <person name="Ruiz A."/>
            <person name="Russo S."/>
            <person name="Salzberg S.L."/>
            <person name="Sanchez-Gracia A."/>
            <person name="Saranga D.J."/>
            <person name="Sato H."/>
            <person name="Schaeffer S.W."/>
            <person name="Schatz M.C."/>
            <person name="Schlenke T."/>
            <person name="Schwartz R."/>
            <person name="Segarra C."/>
            <person name="Singh R.S."/>
            <person name="Sirot L."/>
            <person name="Sirota M."/>
            <person name="Sisneros N.B."/>
            <person name="Smith C.D."/>
            <person name="Smith T.F."/>
            <person name="Spieth J."/>
            <person name="Stage D.E."/>
            <person name="Stark A."/>
            <person name="Stephan W."/>
            <person name="Strausberg R.L."/>
            <person name="Strempel S."/>
            <person name="Sturgill D."/>
            <person name="Sutton G."/>
            <person name="Sutton G.G."/>
            <person name="Tao W."/>
            <person name="Teichmann S."/>
            <person name="Tobari Y.N."/>
            <person name="Tomimura Y."/>
            <person name="Tsolas J.M."/>
            <person name="Valente V.L."/>
            <person name="Venter E."/>
            <person name="Venter J.C."/>
            <person name="Vicario S."/>
            <person name="Vieira F.G."/>
            <person name="Vilella A.J."/>
            <person name="Villasante A."/>
            <person name="Walenz B."/>
            <person name="Wang J."/>
            <person name="Wasserman M."/>
            <person name="Watts T."/>
            <person name="Wilson D."/>
            <person name="Wilson R.K."/>
            <person name="Wing R.A."/>
            <person name="Wolfner M.F."/>
            <person name="Wong A."/>
            <person name="Wong G.K."/>
            <person name="Wu C.I."/>
            <person name="Wu G."/>
            <person name="Yamamoto D."/>
            <person name="Yang H.P."/>
            <person name="Yang S.P."/>
            <person name="Yorke J.A."/>
            <person name="Yoshida K."/>
            <person name="Zdobnov E."/>
            <person name="Zhang P."/>
            <person name="Zhang Y."/>
            <person name="Zimin A.V."/>
            <person name="Baldwin J."/>
            <person name="Abdouelleil A."/>
            <person name="Abdulkadir J."/>
            <person name="Abebe A."/>
            <person name="Abera B."/>
            <person name="Abreu J."/>
            <person name="Acer S.C."/>
            <person name="Aftuck L."/>
            <person name="Alexander A."/>
            <person name="An P."/>
            <person name="Anderson E."/>
            <person name="Anderson S."/>
            <person name="Arachi H."/>
            <person name="Azer M."/>
            <person name="Bachantsang P."/>
            <person name="Barry A."/>
            <person name="Bayul T."/>
            <person name="Berlin A."/>
            <person name="Bessette D."/>
            <person name="Bloom T."/>
            <person name="Blye J."/>
            <person name="Boguslavskiy L."/>
            <person name="Bonnet C."/>
            <person name="Boukhgalter B."/>
            <person name="Bourzgui I."/>
            <person name="Brown A."/>
            <person name="Cahill P."/>
            <person name="Channer S."/>
            <person name="Cheshatsang Y."/>
            <person name="Chuda L."/>
            <person name="Citroen M."/>
            <person name="Collymore A."/>
            <person name="Cooke P."/>
            <person name="Costello M."/>
            <person name="D'Aco K."/>
            <person name="Daza R."/>
            <person name="De Haan G."/>
            <person name="DeGray S."/>
            <person name="DeMaso C."/>
            <person name="Dhargay N."/>
            <person name="Dooley K."/>
            <person name="Dooley E."/>
            <person name="Doricent M."/>
            <person name="Dorje P."/>
            <person name="Dorjee K."/>
            <person name="Dupes A."/>
            <person name="Elong R."/>
            <person name="Falk J."/>
            <person name="Farina A."/>
            <person name="Faro S."/>
            <person name="Ferguson D."/>
            <person name="Fisher S."/>
            <person name="Foley C.D."/>
            <person name="Franke A."/>
            <person name="Friedrich D."/>
            <person name="Gadbois L."/>
            <person name="Gearin G."/>
            <person name="Gearin C.R."/>
            <person name="Giannoukos G."/>
            <person name="Goode T."/>
            <person name="Graham J."/>
            <person name="Grandbois E."/>
            <person name="Grewal S."/>
            <person name="Gyaltsen K."/>
            <person name="Hafez N."/>
            <person name="Hagos B."/>
            <person name="Hall J."/>
            <person name="Henson C."/>
            <person name="Hollinger A."/>
            <person name="Honan T."/>
            <person name="Huard M.D."/>
            <person name="Hughes L."/>
            <person name="Hurhula B."/>
            <person name="Husby M.E."/>
            <person name="Kamat A."/>
            <person name="Kanga B."/>
            <person name="Kashin S."/>
            <person name="Khazanovich D."/>
            <person name="Kisner P."/>
            <person name="Lance K."/>
            <person name="Lara M."/>
            <person name="Lee W."/>
            <person name="Lennon N."/>
            <person name="Letendre F."/>
            <person name="LeVine R."/>
            <person name="Lipovsky A."/>
            <person name="Liu X."/>
            <person name="Liu J."/>
            <person name="Liu S."/>
            <person name="Lokyitsang T."/>
            <person name="Lokyitsang Y."/>
            <person name="Lubonja R."/>
            <person name="Lui A."/>
            <person name="MacDonald P."/>
            <person name="Magnisalis V."/>
            <person name="Maru K."/>
            <person name="Matthews C."/>
            <person name="McCusker W."/>
            <person name="McDonough S."/>
            <person name="Mehta T."/>
            <person name="Meldrim J."/>
            <person name="Meneus L."/>
            <person name="Mihai O."/>
            <person name="Mihalev A."/>
            <person name="Mihova T."/>
            <person name="Mittelman R."/>
            <person name="Mlenga V."/>
            <person name="Montmayeur A."/>
            <person name="Mulrain L."/>
            <person name="Navidi A."/>
            <person name="Naylor J."/>
            <person name="Negash T."/>
            <person name="Nguyen T."/>
            <person name="Nguyen N."/>
            <person name="Nicol R."/>
            <person name="Norbu C."/>
            <person name="Norbu N."/>
            <person name="Novod N."/>
            <person name="O'Neill B."/>
            <person name="Osman S."/>
            <person name="Markiewicz E."/>
            <person name="Oyono O.L."/>
            <person name="Patti C."/>
            <person name="Phunkhang P."/>
            <person name="Pierre F."/>
            <person name="Priest M."/>
            <person name="Raghuraman S."/>
            <person name="Rege F."/>
            <person name="Reyes R."/>
            <person name="Rise C."/>
            <person name="Rogov P."/>
            <person name="Ross K."/>
            <person name="Ryan E."/>
            <person name="Settipalli S."/>
            <person name="Shea T."/>
            <person name="Sherpa N."/>
            <person name="Shi L."/>
            <person name="Shih D."/>
            <person name="Sparrow T."/>
            <person name="Spaulding J."/>
            <person name="Stalker J."/>
            <person name="Stange-Thomann N."/>
            <person name="Stavropoulos S."/>
            <person name="Stone C."/>
            <person name="Strader C."/>
            <person name="Tesfaye S."/>
            <person name="Thomson T."/>
            <person name="Thoulutsang Y."/>
            <person name="Thoulutsang D."/>
            <person name="Topham K."/>
            <person name="Topping I."/>
            <person name="Tsamla T."/>
            <person name="Vassiliev H."/>
            <person name="Vo A."/>
            <person name="Wangchuk T."/>
            <person name="Wangdi T."/>
            <person name="Weiand M."/>
            <person name="Wilkinson J."/>
            <person name="Wilson A."/>
            <person name="Yadav S."/>
            <person name="Young G."/>
            <person name="Yu Q."/>
            <person name="Zembek L."/>
            <person name="Zhong D."/>
            <person name="Zimmer A."/>
            <person name="Zwirko Z."/>
            <person name="Jaffe D.B."/>
            <person name="Alvarez P."/>
            <person name="Brockman W."/>
            <person name="Butler J."/>
            <person name="Chin C."/>
            <person name="Gnerre S."/>
            <person name="Grabherr M."/>
            <person name="Kleber M."/>
            <person name="Mauceli E."/>
            <person name="MacCallum I."/>
        </authorList>
    </citation>
    <scope>NUCLEOTIDE SEQUENCE [LARGE SCALE GENOMIC DNA]</scope>
    <source>
        <strain evidence="12">Tucson 14024-0371.13</strain>
    </source>
</reference>
<organism evidence="11 12">
    <name type="scientific">Drosophila ananassae</name>
    <name type="common">Fruit fly</name>
    <dbReference type="NCBI Taxonomy" id="7217"/>
    <lineage>
        <taxon>Eukaryota</taxon>
        <taxon>Metazoa</taxon>
        <taxon>Ecdysozoa</taxon>
        <taxon>Arthropoda</taxon>
        <taxon>Hexapoda</taxon>
        <taxon>Insecta</taxon>
        <taxon>Pterygota</taxon>
        <taxon>Neoptera</taxon>
        <taxon>Endopterygota</taxon>
        <taxon>Diptera</taxon>
        <taxon>Brachycera</taxon>
        <taxon>Muscomorpha</taxon>
        <taxon>Ephydroidea</taxon>
        <taxon>Drosophilidae</taxon>
        <taxon>Drosophila</taxon>
        <taxon>Sophophora</taxon>
    </lineage>
</organism>
<dbReference type="GO" id="GO:0030674">
    <property type="term" value="F:protein-macromolecule adaptor activity"/>
    <property type="evidence" value="ECO:0007669"/>
    <property type="project" value="EnsemblMetazoa"/>
</dbReference>
<feature type="compositionally biased region" description="Low complexity" evidence="10">
    <location>
        <begin position="649"/>
        <end position="671"/>
    </location>
</feature>
<feature type="coiled-coil region" evidence="9">
    <location>
        <begin position="404"/>
        <end position="459"/>
    </location>
</feature>
<evidence type="ECO:0000256" key="4">
    <source>
        <dbReference type="ARBA" id="ARBA00022490"/>
    </source>
</evidence>